<gene>
    <name evidence="2" type="ORF">Ddye_020795</name>
</gene>
<evidence type="ECO:0000259" key="1">
    <source>
        <dbReference type="Pfam" id="PF13456"/>
    </source>
</evidence>
<dbReference type="CDD" id="cd06222">
    <property type="entry name" value="RNase_H_like"/>
    <property type="match status" value="1"/>
</dbReference>
<dbReference type="InterPro" id="IPR044730">
    <property type="entry name" value="RNase_H-like_dom_plant"/>
</dbReference>
<reference evidence="2" key="1">
    <citation type="journal article" date="2023" name="Plant J.">
        <title>Genome sequences and population genomics provide insights into the demographic history, inbreeding, and mutation load of two 'living fossil' tree species of Dipteronia.</title>
        <authorList>
            <person name="Feng Y."/>
            <person name="Comes H.P."/>
            <person name="Chen J."/>
            <person name="Zhu S."/>
            <person name="Lu R."/>
            <person name="Zhang X."/>
            <person name="Li P."/>
            <person name="Qiu J."/>
            <person name="Olsen K.M."/>
            <person name="Qiu Y."/>
        </authorList>
    </citation>
    <scope>NUCLEOTIDE SEQUENCE</scope>
    <source>
        <strain evidence="2">KIB01</strain>
    </source>
</reference>
<accession>A0AAD9WXD4</accession>
<evidence type="ECO:0000313" key="3">
    <source>
        <dbReference type="Proteomes" id="UP001280121"/>
    </source>
</evidence>
<dbReference type="AlphaFoldDB" id="A0AAD9WXD4"/>
<evidence type="ECO:0000313" key="2">
    <source>
        <dbReference type="EMBL" id="KAK2645600.1"/>
    </source>
</evidence>
<dbReference type="Pfam" id="PF13456">
    <property type="entry name" value="RVT_3"/>
    <property type="match status" value="1"/>
</dbReference>
<organism evidence="2 3">
    <name type="scientific">Dipteronia dyeriana</name>
    <dbReference type="NCBI Taxonomy" id="168575"/>
    <lineage>
        <taxon>Eukaryota</taxon>
        <taxon>Viridiplantae</taxon>
        <taxon>Streptophyta</taxon>
        <taxon>Embryophyta</taxon>
        <taxon>Tracheophyta</taxon>
        <taxon>Spermatophyta</taxon>
        <taxon>Magnoliopsida</taxon>
        <taxon>eudicotyledons</taxon>
        <taxon>Gunneridae</taxon>
        <taxon>Pentapetalae</taxon>
        <taxon>rosids</taxon>
        <taxon>malvids</taxon>
        <taxon>Sapindales</taxon>
        <taxon>Sapindaceae</taxon>
        <taxon>Hippocastanoideae</taxon>
        <taxon>Acereae</taxon>
        <taxon>Dipteronia</taxon>
    </lineage>
</organism>
<dbReference type="InterPro" id="IPR052929">
    <property type="entry name" value="RNase_H-like_EbsB-rel"/>
</dbReference>
<comment type="caution">
    <text evidence="2">The sequence shown here is derived from an EMBL/GenBank/DDBJ whole genome shotgun (WGS) entry which is preliminary data.</text>
</comment>
<dbReference type="GO" id="GO:0004523">
    <property type="term" value="F:RNA-DNA hybrid ribonuclease activity"/>
    <property type="evidence" value="ECO:0007669"/>
    <property type="project" value="InterPro"/>
</dbReference>
<feature type="domain" description="RNase H type-1" evidence="1">
    <location>
        <begin position="17"/>
        <end position="108"/>
    </location>
</feature>
<name>A0AAD9WXD4_9ROSI</name>
<dbReference type="InterPro" id="IPR002156">
    <property type="entry name" value="RNaseH_domain"/>
</dbReference>
<keyword evidence="3" id="KW-1185">Reference proteome</keyword>
<proteinExistence type="predicted"/>
<protein>
    <recommendedName>
        <fullName evidence="1">RNase H type-1 domain-containing protein</fullName>
    </recommendedName>
</protein>
<dbReference type="PANTHER" id="PTHR47074:SF48">
    <property type="entry name" value="POLYNUCLEOTIDYL TRANSFERASE, RIBONUCLEASE H-LIKE SUPERFAMILY PROTEIN"/>
    <property type="match status" value="1"/>
</dbReference>
<dbReference type="Proteomes" id="UP001280121">
    <property type="component" value="Unassembled WGS sequence"/>
</dbReference>
<dbReference type="GO" id="GO:0003676">
    <property type="term" value="F:nucleic acid binding"/>
    <property type="evidence" value="ECO:0007669"/>
    <property type="project" value="InterPro"/>
</dbReference>
<sequence>MRARAPASGDASGGYERDRVINAITQKVKVGYFPITVEAVAILRGLIFAEEFGLLPSVIETDALNVVNMIKHDMLIFADISLEIMDIREHLQYATREANEVAHNLFKMTFIVSKDCYWMETCPPCLKRFVQYELSCLVIALTEELLAIAKQNATSGSDFGTSEKEAEETKKAIKWKIEQATAIDFRSRSLPAKIRINFENPNDLLLVVTGLVAA</sequence>
<dbReference type="PANTHER" id="PTHR47074">
    <property type="entry name" value="BNAC02G40300D PROTEIN"/>
    <property type="match status" value="1"/>
</dbReference>
<dbReference type="EMBL" id="JANJYI010000006">
    <property type="protein sequence ID" value="KAK2645600.1"/>
    <property type="molecule type" value="Genomic_DNA"/>
</dbReference>